<keyword evidence="3" id="KW-0808">Transferase</keyword>
<evidence type="ECO:0000313" key="13">
    <source>
        <dbReference type="Proteomes" id="UP000728032"/>
    </source>
</evidence>
<dbReference type="GO" id="GO:0006950">
    <property type="term" value="P:response to stress"/>
    <property type="evidence" value="ECO:0007669"/>
    <property type="project" value="UniProtKB-ARBA"/>
</dbReference>
<dbReference type="SUPFAM" id="SSF82615">
    <property type="entry name" value="Polo-box domain"/>
    <property type="match status" value="2"/>
</dbReference>
<dbReference type="FunFam" id="3.30.1120.30:FF:000003">
    <property type="entry name" value="Serine/threonine-protein kinase PLK"/>
    <property type="match status" value="1"/>
</dbReference>
<dbReference type="GO" id="GO:0007052">
    <property type="term" value="P:mitotic spindle organization"/>
    <property type="evidence" value="ECO:0007669"/>
    <property type="project" value="TreeGrafter"/>
</dbReference>
<dbReference type="GO" id="GO:0004674">
    <property type="term" value="F:protein serine/threonine kinase activity"/>
    <property type="evidence" value="ECO:0007669"/>
    <property type="project" value="UniProtKB-KW"/>
</dbReference>
<dbReference type="PROSITE" id="PS50078">
    <property type="entry name" value="POLO_BOX"/>
    <property type="match status" value="2"/>
</dbReference>
<dbReference type="GO" id="GO:0005737">
    <property type="term" value="C:cytoplasm"/>
    <property type="evidence" value="ECO:0007669"/>
    <property type="project" value="TreeGrafter"/>
</dbReference>
<organism evidence="12">
    <name type="scientific">Oppiella nova</name>
    <dbReference type="NCBI Taxonomy" id="334625"/>
    <lineage>
        <taxon>Eukaryota</taxon>
        <taxon>Metazoa</taxon>
        <taxon>Ecdysozoa</taxon>
        <taxon>Arthropoda</taxon>
        <taxon>Chelicerata</taxon>
        <taxon>Arachnida</taxon>
        <taxon>Acari</taxon>
        <taxon>Acariformes</taxon>
        <taxon>Sarcoptiformes</taxon>
        <taxon>Oribatida</taxon>
        <taxon>Brachypylina</taxon>
        <taxon>Oppioidea</taxon>
        <taxon>Oppiidae</taxon>
        <taxon>Oppiella</taxon>
    </lineage>
</organism>
<keyword evidence="7" id="KW-0067">ATP-binding</keyword>
<evidence type="ECO:0000256" key="7">
    <source>
        <dbReference type="ARBA" id="ARBA00022840"/>
    </source>
</evidence>
<proteinExistence type="predicted"/>
<comment type="catalytic activity">
    <reaction evidence="9">
        <text>L-seryl-[protein] + ATP = O-phospho-L-seryl-[protein] + ADP + H(+)</text>
        <dbReference type="Rhea" id="RHEA:17989"/>
        <dbReference type="Rhea" id="RHEA-COMP:9863"/>
        <dbReference type="Rhea" id="RHEA-COMP:11604"/>
        <dbReference type="ChEBI" id="CHEBI:15378"/>
        <dbReference type="ChEBI" id="CHEBI:29999"/>
        <dbReference type="ChEBI" id="CHEBI:30616"/>
        <dbReference type="ChEBI" id="CHEBI:83421"/>
        <dbReference type="ChEBI" id="CHEBI:456216"/>
        <dbReference type="EC" id="2.7.11.21"/>
    </reaction>
</comment>
<dbReference type="Gene3D" id="3.30.1120.30">
    <property type="entry name" value="POLO box domain"/>
    <property type="match status" value="2"/>
</dbReference>
<keyword evidence="4" id="KW-0677">Repeat</keyword>
<evidence type="ECO:0000256" key="6">
    <source>
        <dbReference type="ARBA" id="ARBA00022777"/>
    </source>
</evidence>
<dbReference type="PANTHER" id="PTHR24345">
    <property type="entry name" value="SERINE/THREONINE-PROTEIN KINASE PLK"/>
    <property type="match status" value="1"/>
</dbReference>
<keyword evidence="13" id="KW-1185">Reference proteome</keyword>
<evidence type="ECO:0000256" key="1">
    <source>
        <dbReference type="ARBA" id="ARBA00012424"/>
    </source>
</evidence>
<dbReference type="GO" id="GO:0005524">
    <property type="term" value="F:ATP binding"/>
    <property type="evidence" value="ECO:0007669"/>
    <property type="project" value="UniProtKB-KW"/>
</dbReference>
<evidence type="ECO:0000259" key="11">
    <source>
        <dbReference type="PROSITE" id="PS50078"/>
    </source>
</evidence>
<dbReference type="CDD" id="cd13118">
    <property type="entry name" value="POLO_box_1"/>
    <property type="match status" value="1"/>
</dbReference>
<dbReference type="EC" id="2.7.11.21" evidence="1"/>
<accession>A0A7R9MCP1</accession>
<feature type="domain" description="Protein kinase" evidence="10">
    <location>
        <begin position="87"/>
        <end position="347"/>
    </location>
</feature>
<keyword evidence="6" id="KW-0418">Kinase</keyword>
<keyword evidence="2" id="KW-0723">Serine/threonine-protein kinase</keyword>
<evidence type="ECO:0000256" key="8">
    <source>
        <dbReference type="ARBA" id="ARBA00047802"/>
    </source>
</evidence>
<evidence type="ECO:0000256" key="3">
    <source>
        <dbReference type="ARBA" id="ARBA00022679"/>
    </source>
</evidence>
<dbReference type="InterPro" id="IPR000719">
    <property type="entry name" value="Prot_kinase_dom"/>
</dbReference>
<dbReference type="Gene3D" id="1.10.510.10">
    <property type="entry name" value="Transferase(Phosphotransferase) domain 1"/>
    <property type="match status" value="2"/>
</dbReference>
<evidence type="ECO:0000313" key="12">
    <source>
        <dbReference type="EMBL" id="CAD7656723.1"/>
    </source>
</evidence>
<dbReference type="InterPro" id="IPR036947">
    <property type="entry name" value="POLO_box_dom_sf"/>
</dbReference>
<dbReference type="GO" id="GO:0000776">
    <property type="term" value="C:kinetochore"/>
    <property type="evidence" value="ECO:0007669"/>
    <property type="project" value="TreeGrafter"/>
</dbReference>
<dbReference type="InterPro" id="IPR000959">
    <property type="entry name" value="POLO_box_dom"/>
</dbReference>
<feature type="domain" description="POLO box" evidence="11">
    <location>
        <begin position="462"/>
        <end position="540"/>
    </location>
</feature>
<dbReference type="Pfam" id="PF00069">
    <property type="entry name" value="Pkinase"/>
    <property type="match status" value="1"/>
</dbReference>
<evidence type="ECO:0000256" key="2">
    <source>
        <dbReference type="ARBA" id="ARBA00022527"/>
    </source>
</evidence>
<dbReference type="CDD" id="cd13117">
    <property type="entry name" value="POLO_box_2"/>
    <property type="match status" value="1"/>
</dbReference>
<dbReference type="AlphaFoldDB" id="A0A7R9MCP1"/>
<dbReference type="EMBL" id="OC926461">
    <property type="protein sequence ID" value="CAD7656723.1"/>
    <property type="molecule type" value="Genomic_DNA"/>
</dbReference>
<dbReference type="InterPro" id="IPR033701">
    <property type="entry name" value="POLO_box_1"/>
</dbReference>
<dbReference type="GO" id="GO:0005813">
    <property type="term" value="C:centrosome"/>
    <property type="evidence" value="ECO:0007669"/>
    <property type="project" value="TreeGrafter"/>
</dbReference>
<gene>
    <name evidence="12" type="ORF">ONB1V03_LOCUS13359</name>
</gene>
<dbReference type="Proteomes" id="UP000728032">
    <property type="component" value="Unassembled WGS sequence"/>
</dbReference>
<dbReference type="EMBL" id="CAJPVJ010011636">
    <property type="protein sequence ID" value="CAG2173910.1"/>
    <property type="molecule type" value="Genomic_DNA"/>
</dbReference>
<dbReference type="Pfam" id="PF07714">
    <property type="entry name" value="PK_Tyr_Ser-Thr"/>
    <property type="match status" value="1"/>
</dbReference>
<dbReference type="PROSITE" id="PS50011">
    <property type="entry name" value="PROTEIN_KINASE_DOM"/>
    <property type="match status" value="1"/>
</dbReference>
<dbReference type="InterPro" id="IPR008271">
    <property type="entry name" value="Ser/Thr_kinase_AS"/>
</dbReference>
<comment type="catalytic activity">
    <reaction evidence="8">
        <text>L-threonyl-[protein] + ATP = O-phospho-L-threonyl-[protein] + ADP + H(+)</text>
        <dbReference type="Rhea" id="RHEA:46608"/>
        <dbReference type="Rhea" id="RHEA-COMP:11060"/>
        <dbReference type="Rhea" id="RHEA-COMP:11605"/>
        <dbReference type="ChEBI" id="CHEBI:15378"/>
        <dbReference type="ChEBI" id="CHEBI:30013"/>
        <dbReference type="ChEBI" id="CHEBI:30616"/>
        <dbReference type="ChEBI" id="CHEBI:61977"/>
        <dbReference type="ChEBI" id="CHEBI:456216"/>
        <dbReference type="EC" id="2.7.11.21"/>
    </reaction>
</comment>
<evidence type="ECO:0000259" key="10">
    <source>
        <dbReference type="PROSITE" id="PS50011"/>
    </source>
</evidence>
<dbReference type="SMART" id="SM00220">
    <property type="entry name" value="S_TKc"/>
    <property type="match status" value="2"/>
</dbReference>
<keyword evidence="5" id="KW-0547">Nucleotide-binding</keyword>
<dbReference type="Pfam" id="PF00659">
    <property type="entry name" value="POLO_box"/>
    <property type="match status" value="2"/>
</dbReference>
<reference evidence="12" key="1">
    <citation type="submission" date="2020-11" db="EMBL/GenBank/DDBJ databases">
        <authorList>
            <person name="Tran Van P."/>
        </authorList>
    </citation>
    <scope>NUCLEOTIDE SEQUENCE</scope>
</reference>
<dbReference type="OrthoDB" id="408964at2759"/>
<dbReference type="InterPro" id="IPR011009">
    <property type="entry name" value="Kinase-like_dom_sf"/>
</dbReference>
<name>A0A7R9MCP1_9ACAR</name>
<protein>
    <recommendedName>
        <fullName evidence="1">polo kinase</fullName>
        <ecNumber evidence="1">2.7.11.21</ecNumber>
    </recommendedName>
</protein>
<evidence type="ECO:0000256" key="4">
    <source>
        <dbReference type="ARBA" id="ARBA00022737"/>
    </source>
</evidence>
<evidence type="ECO:0000256" key="5">
    <source>
        <dbReference type="ARBA" id="ARBA00022741"/>
    </source>
</evidence>
<dbReference type="SUPFAM" id="SSF56112">
    <property type="entry name" value="Protein kinase-like (PK-like)"/>
    <property type="match status" value="2"/>
</dbReference>
<dbReference type="InterPro" id="IPR033695">
    <property type="entry name" value="POLO_box_2"/>
</dbReference>
<dbReference type="GO" id="GO:0005634">
    <property type="term" value="C:nucleus"/>
    <property type="evidence" value="ECO:0007669"/>
    <property type="project" value="TreeGrafter"/>
</dbReference>
<dbReference type="PROSITE" id="PS00108">
    <property type="entry name" value="PROTEIN_KINASE_ST"/>
    <property type="match status" value="1"/>
</dbReference>
<feature type="domain" description="POLO box" evidence="11">
    <location>
        <begin position="562"/>
        <end position="644"/>
    </location>
</feature>
<evidence type="ECO:0000256" key="9">
    <source>
        <dbReference type="ARBA" id="ARBA00048347"/>
    </source>
</evidence>
<dbReference type="FunFam" id="1.10.510.10:FF:000465">
    <property type="entry name" value="Non-specific serine/threonine protein kinase"/>
    <property type="match status" value="1"/>
</dbReference>
<dbReference type="PANTHER" id="PTHR24345:SF93">
    <property type="entry name" value="SERINE_THREONINE-PROTEIN KINASE PLK1"/>
    <property type="match status" value="1"/>
</dbReference>
<dbReference type="GO" id="GO:0000922">
    <property type="term" value="C:spindle pole"/>
    <property type="evidence" value="ECO:0007669"/>
    <property type="project" value="TreeGrafter"/>
</dbReference>
<dbReference type="InterPro" id="IPR001245">
    <property type="entry name" value="Ser-Thr/Tyr_kinase_cat_dom"/>
</dbReference>
<sequence>MTQEIAIHRSIKHNHVVEFMTFFEDKDFIYIVLELCSKRSLMEMHKRRKTLAESEVRYYVKQIALACKYLHDNRIVHRDLKLGNLFLNDNMEIKVGDFGLATKIACEGDRKLTLCGTPNYIAPEVLFKKGHSYEVDVWSLGCIIAIHRSIKHNHVVEFMTFFEDKDFIYIVLELCSKRSLMEMHKRRKTLAESEVRYYVKQIALACKYLHDNRIVHRDLKLGNLFLNDNMEIKVGDFGLATKIACEGDRKLTLCGTPNYIAPEVLFKKGHSYEVDVWSLGCIVYTLVVGKPPFETNDLKDTYKRIKSNEYKIPSYVGSDVSAFITKLLQSDPKRRPSMREVLEDPYMNRNYIPSRLPVSCLTVAPRFDGRLSILPDPTAGKFSPRKPLGEMANNGLKSPEKMALKTEDAVTRTKTNPEAIPKDYYLRDLSNQLHHLLNQKPSELPHVLEDEAEDPASSPIFWISKWVDYTDKYGIGYQLCDNSVGVLFNDITKIMLMSDETNMHYIERDGGERYLKFNACPHELYKKLTLLKYFRNYMNEHLLKTGDKPKPRDGDDLVRLPYLNNWFRTRNAIVFHLTNGTVQINFFQDHTKLILCPLMGAVTYVNDKRDFKTYKFSLIEKYGCSKEVFTRVRYACDIVDRLMHHKLSSNTKSGAKR</sequence>